<dbReference type="NCBIfam" id="NF002955">
    <property type="entry name" value="PRK03609.1"/>
    <property type="match status" value="1"/>
</dbReference>
<dbReference type="EMBL" id="FN543104">
    <property type="protein sequence ID" value="CBA29283.1"/>
    <property type="molecule type" value="Genomic_DNA"/>
</dbReference>
<evidence type="ECO:0000256" key="2">
    <source>
        <dbReference type="ARBA" id="ARBA00022763"/>
    </source>
</evidence>
<keyword evidence="4" id="KW-0234">DNA repair</keyword>
<proteinExistence type="inferred from homology"/>
<evidence type="ECO:0000313" key="7">
    <source>
        <dbReference type="EMBL" id="CBA29283.1"/>
    </source>
</evidence>
<keyword evidence="2" id="KW-0227">DNA damage</keyword>
<dbReference type="EC" id="2.7.7.7" evidence="7"/>
<dbReference type="Gene3D" id="3.30.1490.100">
    <property type="entry name" value="DNA polymerase, Y-family, little finger domain"/>
    <property type="match status" value="1"/>
</dbReference>
<dbReference type="CDD" id="cd01700">
    <property type="entry name" value="PolY_Pol_V_umuC"/>
    <property type="match status" value="1"/>
</dbReference>
<dbReference type="AlphaFoldDB" id="C9YAI6"/>
<keyword evidence="7" id="KW-0548">Nucleotidyltransferase</keyword>
<accession>C9YAI6</accession>
<keyword evidence="3" id="KW-0741">SOS mutagenesis</keyword>
<dbReference type="GO" id="GO:0042276">
    <property type="term" value="P:error-prone translesion synthesis"/>
    <property type="evidence" value="ECO:0007669"/>
    <property type="project" value="TreeGrafter"/>
</dbReference>
<dbReference type="PANTHER" id="PTHR11076:SF34">
    <property type="entry name" value="PROTEIN UMUC"/>
    <property type="match status" value="1"/>
</dbReference>
<dbReference type="GO" id="GO:0009432">
    <property type="term" value="P:SOS response"/>
    <property type="evidence" value="ECO:0007669"/>
    <property type="project" value="UniProtKB-KW"/>
</dbReference>
<comment type="similarity">
    <text evidence="1">Belongs to the DNA polymerase type-Y family.</text>
</comment>
<dbReference type="InterPro" id="IPR043502">
    <property type="entry name" value="DNA/RNA_pol_sf"/>
</dbReference>
<evidence type="ECO:0000256" key="5">
    <source>
        <dbReference type="ARBA" id="ARBA00023236"/>
    </source>
</evidence>
<evidence type="ECO:0000256" key="4">
    <source>
        <dbReference type="ARBA" id="ARBA00023204"/>
    </source>
</evidence>
<dbReference type="InterPro" id="IPR017961">
    <property type="entry name" value="DNA_pol_Y-fam_little_finger"/>
</dbReference>
<dbReference type="InterPro" id="IPR050116">
    <property type="entry name" value="DNA_polymerase-Y"/>
</dbReference>
<gene>
    <name evidence="7" type="primary">umuC</name>
    <name evidence="7" type="ORF">Csp_A11370</name>
</gene>
<dbReference type="Pfam" id="PF00817">
    <property type="entry name" value="IMS"/>
    <property type="match status" value="1"/>
</dbReference>
<dbReference type="InterPro" id="IPR001126">
    <property type="entry name" value="UmuC"/>
</dbReference>
<dbReference type="GO" id="GO:0003684">
    <property type="term" value="F:damaged DNA binding"/>
    <property type="evidence" value="ECO:0007669"/>
    <property type="project" value="InterPro"/>
</dbReference>
<reference evidence="7" key="1">
    <citation type="journal article" date="2010" name="Nature">
        <title>The dynamic genome of Hydra.</title>
        <authorList>
            <person name="Chapman J.A."/>
            <person name="Kirkness E.F."/>
            <person name="Simakov O."/>
            <person name="Hampson S.E."/>
            <person name="Mitros T."/>
            <person name="Weinmaier T."/>
            <person name="Rattei T."/>
            <person name="Balasubramanian P.G."/>
            <person name="Borman J."/>
            <person name="Busam D."/>
            <person name="Disbennett K."/>
            <person name="Pfannkoch C."/>
            <person name="Sumin N."/>
            <person name="Sutton G."/>
            <person name="Viswanathan L."/>
            <person name="Walenz B."/>
            <person name="Goodstein D.M."/>
            <person name="Hellsten U."/>
            <person name="Kawashima T."/>
            <person name="Prochnik S.E."/>
            <person name="Putnam N.H."/>
            <person name="Shu S."/>
            <person name="Blumberg B."/>
            <person name="Dana C.E."/>
            <person name="Gee L."/>
            <person name="Kibler D.F."/>
            <person name="Law L."/>
            <person name="Lindgens D."/>
            <person name="Martinez D.E."/>
            <person name="Peng J."/>
            <person name="Wigge P.A."/>
            <person name="Bertulat B."/>
            <person name="Guder C."/>
            <person name="Nakamura Y."/>
            <person name="Ozbek S."/>
            <person name="Watanabe H."/>
            <person name="Khalturin K."/>
            <person name="Hemmrich G."/>
            <person name="Franke A."/>
            <person name="Augustin R."/>
            <person name="Fraune S."/>
            <person name="Hayakawa E."/>
            <person name="Hayakawa S."/>
            <person name="Hirose M."/>
            <person name="Hwang J."/>
            <person name="Ikeo K."/>
            <person name="Nishimiya-Fujisawa C."/>
            <person name="Ogura A."/>
            <person name="Takahashi T."/>
            <person name="Steinmetz P.R."/>
            <person name="Zhang X."/>
            <person name="Aufschnaiter R."/>
            <person name="Eder M.K."/>
            <person name="Gorny A.K."/>
            <person name="Salvenmoser W."/>
            <person name="Heimberg A.M."/>
            <person name="Wheeler B.M."/>
            <person name="Peterson K.J."/>
            <person name="Boettger A."/>
            <person name="Tischler P."/>
            <person name="Wolf A."/>
            <person name="Gojobori T."/>
            <person name="Remington K.A."/>
            <person name="Strausberg R.L."/>
            <person name="Venter J."/>
            <person name="Technau U."/>
            <person name="Hobmayer B."/>
            <person name="Bosch T.C."/>
            <person name="Holstein T.W."/>
            <person name="Fujisawa T."/>
            <person name="Bode H.R."/>
            <person name="David C.N."/>
            <person name="Rokhsar D.S."/>
            <person name="Steele R.E."/>
        </authorList>
    </citation>
    <scope>NUCLEOTIDE SEQUENCE</scope>
</reference>
<dbReference type="SUPFAM" id="SSF56672">
    <property type="entry name" value="DNA/RNA polymerases"/>
    <property type="match status" value="1"/>
</dbReference>
<dbReference type="PROSITE" id="PS50173">
    <property type="entry name" value="UMUC"/>
    <property type="match status" value="1"/>
</dbReference>
<dbReference type="Pfam" id="PF13438">
    <property type="entry name" value="DUF4113"/>
    <property type="match status" value="1"/>
</dbReference>
<dbReference type="InterPro" id="IPR025188">
    <property type="entry name" value="DUF4113"/>
</dbReference>
<protein>
    <submittedName>
        <fullName evidence="7">Protein umuC</fullName>
        <ecNumber evidence="7">2.7.7.7</ecNumber>
    </submittedName>
</protein>
<feature type="domain" description="UmuC" evidence="6">
    <location>
        <begin position="24"/>
        <end position="217"/>
    </location>
</feature>
<evidence type="ECO:0000256" key="3">
    <source>
        <dbReference type="ARBA" id="ARBA00023199"/>
    </source>
</evidence>
<dbReference type="InterPro" id="IPR043128">
    <property type="entry name" value="Rev_trsase/Diguanyl_cyclase"/>
</dbReference>
<evidence type="ECO:0000259" key="6">
    <source>
        <dbReference type="PROSITE" id="PS50173"/>
    </source>
</evidence>
<dbReference type="GO" id="GO:0005829">
    <property type="term" value="C:cytosol"/>
    <property type="evidence" value="ECO:0007669"/>
    <property type="project" value="TreeGrafter"/>
</dbReference>
<organism evidence="7">
    <name type="scientific">Curvibacter symbiont subsp. Hydra magnipapillata</name>
    <dbReference type="NCBI Taxonomy" id="667019"/>
    <lineage>
        <taxon>Bacteria</taxon>
        <taxon>Pseudomonadati</taxon>
        <taxon>Pseudomonadota</taxon>
        <taxon>Betaproteobacteria</taxon>
        <taxon>Burkholderiales</taxon>
        <taxon>Comamonadaceae</taxon>
        <taxon>Curvibacter</taxon>
    </lineage>
</organism>
<keyword evidence="5" id="KW-0742">SOS response</keyword>
<dbReference type="GO" id="GO:0003887">
    <property type="term" value="F:DNA-directed DNA polymerase activity"/>
    <property type="evidence" value="ECO:0007669"/>
    <property type="project" value="UniProtKB-EC"/>
</dbReference>
<name>C9YAI6_CURXX</name>
<keyword evidence="7" id="KW-0808">Transferase</keyword>
<dbReference type="Pfam" id="PF11799">
    <property type="entry name" value="IMS_C"/>
    <property type="match status" value="1"/>
</dbReference>
<dbReference type="Gene3D" id="1.10.150.20">
    <property type="entry name" value="5' to 3' exonuclease, C-terminal subdomain"/>
    <property type="match status" value="1"/>
</dbReference>
<evidence type="ECO:0000256" key="1">
    <source>
        <dbReference type="ARBA" id="ARBA00010945"/>
    </source>
</evidence>
<dbReference type="Gene3D" id="3.30.70.270">
    <property type="match status" value="1"/>
</dbReference>
<dbReference type="Gene3D" id="3.40.1170.60">
    <property type="match status" value="1"/>
</dbReference>
<dbReference type="InterPro" id="IPR036775">
    <property type="entry name" value="DNA_pol_Y-fam_lit_finger_sf"/>
</dbReference>
<dbReference type="GO" id="GO:0006281">
    <property type="term" value="P:DNA repair"/>
    <property type="evidence" value="ECO:0007669"/>
    <property type="project" value="UniProtKB-KW"/>
</dbReference>
<dbReference type="PANTHER" id="PTHR11076">
    <property type="entry name" value="DNA REPAIR POLYMERASE UMUC / TRANSFERASE FAMILY MEMBER"/>
    <property type="match status" value="1"/>
</dbReference>
<sequence>MGRGYQLHQAVSFRLKHCLGYSMYALVDGNNFYVSCERVFRPSLNGLPVVVLSNNDGCAIARSNEAKALGIAMGAPWFQIKHLAEDAGLVALSANFALYGDMSDRMMSLAAGLGPAQEIYSIDESFIDLSGVKGDLVERSHKIRARILQWVGIPCGIGIGPTKTLAKLANHIAKTAERKPGVYPDKLAQVCNLAALDPSERDAVYAATAVNEVWGVGRQISKQLQAEGIHTALDLMKIDPAIVRSKWSVVLERTVRELQGTPCIDLDHTPAAKKEIACTRSFGRPITEQHHIAEAVTEFASRAAEKVRKQHSQAGQVLVFIRTSPFRKDAQYSRSMVTPLRRPSADTTCIVKAALQGLNHIFEQGFNYAKAGVMLLDLQPDTNQQAELDLEDGDSEEDRTKLMTAMDTLNQRFGKGTVLTASAGLDGVRREWSMKQLRRTPAYTTRWDDMPVARA</sequence>